<protein>
    <submittedName>
        <fullName evidence="1">Uncharacterized protein</fullName>
    </submittedName>
</protein>
<keyword evidence="2" id="KW-1185">Reference proteome</keyword>
<dbReference type="Proteomes" id="UP001163223">
    <property type="component" value="Chromosome"/>
</dbReference>
<proteinExistence type="predicted"/>
<name>A0ACD4NIG5_9HYPH</name>
<organism evidence="1 2">
    <name type="scientific">Antarcticirhabdus aurantiaca</name>
    <dbReference type="NCBI Taxonomy" id="2606717"/>
    <lineage>
        <taxon>Bacteria</taxon>
        <taxon>Pseudomonadati</taxon>
        <taxon>Pseudomonadota</taxon>
        <taxon>Alphaproteobacteria</taxon>
        <taxon>Hyphomicrobiales</taxon>
        <taxon>Aurantimonadaceae</taxon>
        <taxon>Antarcticirhabdus</taxon>
    </lineage>
</organism>
<reference evidence="1" key="1">
    <citation type="submission" date="2022-11" db="EMBL/GenBank/DDBJ databases">
        <title>beta-Carotene-producing bacterium, Jeongeuplla avenae sp. nov., alleviates the salt stress of Arabidopsis seedlings.</title>
        <authorList>
            <person name="Jiang L."/>
            <person name="Lee J."/>
        </authorList>
    </citation>
    <scope>NUCLEOTIDE SEQUENCE</scope>
    <source>
        <strain evidence="1">DY_R2A_6</strain>
    </source>
</reference>
<gene>
    <name evidence="1" type="ORF">OXU80_17135</name>
</gene>
<sequence length="155" mass="15866">MTVSSTTLRSGPYAGNGSSVSVPYAFRVLASSHLKVLCTVGVTSSTVDPGKYTVSGVDAANGGAVTFGVAPPAGTQITILRNVPFTQDLDLENQGAFSAESIERALDLGAMRDLQILEVVSGNGDGGGSGSSGNTIGDIIGFRLARFSALGRRRR</sequence>
<evidence type="ECO:0000313" key="1">
    <source>
        <dbReference type="EMBL" id="WAJ26593.1"/>
    </source>
</evidence>
<dbReference type="EMBL" id="CP113520">
    <property type="protein sequence ID" value="WAJ26593.1"/>
    <property type="molecule type" value="Genomic_DNA"/>
</dbReference>
<evidence type="ECO:0000313" key="2">
    <source>
        <dbReference type="Proteomes" id="UP001163223"/>
    </source>
</evidence>
<accession>A0ACD4NIG5</accession>